<name>A0A9P0KIJ5_ACAOB</name>
<organism evidence="1 2">
    <name type="scientific">Acanthoscelides obtectus</name>
    <name type="common">Bean weevil</name>
    <name type="synonym">Bruchus obtectus</name>
    <dbReference type="NCBI Taxonomy" id="200917"/>
    <lineage>
        <taxon>Eukaryota</taxon>
        <taxon>Metazoa</taxon>
        <taxon>Ecdysozoa</taxon>
        <taxon>Arthropoda</taxon>
        <taxon>Hexapoda</taxon>
        <taxon>Insecta</taxon>
        <taxon>Pterygota</taxon>
        <taxon>Neoptera</taxon>
        <taxon>Endopterygota</taxon>
        <taxon>Coleoptera</taxon>
        <taxon>Polyphaga</taxon>
        <taxon>Cucujiformia</taxon>
        <taxon>Chrysomeloidea</taxon>
        <taxon>Chrysomelidae</taxon>
        <taxon>Bruchinae</taxon>
        <taxon>Bruchini</taxon>
        <taxon>Acanthoscelides</taxon>
    </lineage>
</organism>
<dbReference type="EMBL" id="CAKOFQ010006795">
    <property type="protein sequence ID" value="CAH1972209.1"/>
    <property type="molecule type" value="Genomic_DNA"/>
</dbReference>
<evidence type="ECO:0000313" key="2">
    <source>
        <dbReference type="Proteomes" id="UP001152888"/>
    </source>
</evidence>
<keyword evidence="2" id="KW-1185">Reference proteome</keyword>
<sequence>MGSVRYKHLNNITRQIWEWCENRHIFIVASCINTRDNLSRL</sequence>
<reference evidence="1" key="1">
    <citation type="submission" date="2022-03" db="EMBL/GenBank/DDBJ databases">
        <authorList>
            <person name="Sayadi A."/>
        </authorList>
    </citation>
    <scope>NUCLEOTIDE SEQUENCE</scope>
</reference>
<protein>
    <submittedName>
        <fullName evidence="1">Uncharacterized protein</fullName>
    </submittedName>
</protein>
<gene>
    <name evidence="1" type="ORF">ACAOBT_LOCUS9873</name>
</gene>
<dbReference type="Proteomes" id="UP001152888">
    <property type="component" value="Unassembled WGS sequence"/>
</dbReference>
<evidence type="ECO:0000313" key="1">
    <source>
        <dbReference type="EMBL" id="CAH1972209.1"/>
    </source>
</evidence>
<comment type="caution">
    <text evidence="1">The sequence shown here is derived from an EMBL/GenBank/DDBJ whole genome shotgun (WGS) entry which is preliminary data.</text>
</comment>
<accession>A0A9P0KIJ5</accession>
<dbReference type="AlphaFoldDB" id="A0A9P0KIJ5"/>
<proteinExistence type="predicted"/>
<dbReference type="OrthoDB" id="6754216at2759"/>